<feature type="compositionally biased region" description="Acidic residues" evidence="1">
    <location>
        <begin position="521"/>
        <end position="530"/>
    </location>
</feature>
<evidence type="ECO:0000313" key="2">
    <source>
        <dbReference type="EMBL" id="EQC39149.1"/>
    </source>
</evidence>
<keyword evidence="3" id="KW-1185">Reference proteome</keyword>
<organism evidence="2 3">
    <name type="scientific">Saprolegnia diclina (strain VS20)</name>
    <dbReference type="NCBI Taxonomy" id="1156394"/>
    <lineage>
        <taxon>Eukaryota</taxon>
        <taxon>Sar</taxon>
        <taxon>Stramenopiles</taxon>
        <taxon>Oomycota</taxon>
        <taxon>Saprolegniomycetes</taxon>
        <taxon>Saprolegniales</taxon>
        <taxon>Saprolegniaceae</taxon>
        <taxon>Saprolegnia</taxon>
    </lineage>
</organism>
<dbReference type="OMA" id="HTKEYAR"/>
<dbReference type="AlphaFoldDB" id="T0QM45"/>
<dbReference type="EMBL" id="JH767139">
    <property type="protein sequence ID" value="EQC39149.1"/>
    <property type="molecule type" value="Genomic_DNA"/>
</dbReference>
<protein>
    <submittedName>
        <fullName evidence="2">Uncharacterized protein</fullName>
    </submittedName>
</protein>
<feature type="region of interest" description="Disordered" evidence="1">
    <location>
        <begin position="417"/>
        <end position="495"/>
    </location>
</feature>
<dbReference type="GeneID" id="19944082"/>
<dbReference type="OrthoDB" id="68215at2759"/>
<proteinExistence type="predicted"/>
<feature type="region of interest" description="Disordered" evidence="1">
    <location>
        <begin position="508"/>
        <end position="562"/>
    </location>
</feature>
<name>T0QM45_SAPDV</name>
<gene>
    <name evidence="2" type="ORF">SDRG_03355</name>
</gene>
<feature type="compositionally biased region" description="Basic and acidic residues" evidence="1">
    <location>
        <begin position="511"/>
        <end position="520"/>
    </location>
</feature>
<dbReference type="Proteomes" id="UP000030762">
    <property type="component" value="Unassembled WGS sequence"/>
</dbReference>
<evidence type="ECO:0000313" key="3">
    <source>
        <dbReference type="Proteomes" id="UP000030762"/>
    </source>
</evidence>
<feature type="compositionally biased region" description="Basic and acidic residues" evidence="1">
    <location>
        <begin position="465"/>
        <end position="476"/>
    </location>
</feature>
<sequence length="562" mass="61474">MASAGIADHMHMMAELQRLKAQVVDVATVNKSLLETTRSIEAELSSFATLSQLDAGLSLKASTTMVPTQLDELKQFVLQVLSSKTDLSLLDVLLPKKLDTSVFEASQRQHTKEYARFEDTVRTLFTSFVADVQSHVQEIATGIAAHEVTVAGHAQRVEATKDHLSTLDIRLRRLEAVCGVDPTAARISPSATLPAMAAACASLEAAQATQIALVSDLREALETTQSQVGALEAVATGTKRDMSRNIANEIARLQEADAHGLRQLEKKIITLVESVDAVKELAQSAQNDVHAFQNAAATSVLDTYDRRVAGSIEALHADNQGLRDAFHKHHTTLAAQSRSIEDSVRAHDTSLCSVEHQLRQLAAHCRAIERELAALKGPFITEVRNLKQENFVILDEIRRQQDISRELVLDYKDAVGASGPTRPSTLPPTHVLPTTSANKARAKTSRPQTCGPPVNCAKRFGVVHSAREPRERERARTAGAKPSPRSDGPIVLPPTRTNQATQFLASIENVDIEKQHAHADGDEDDDEDPAFEFGRTSPRENGFLVRDLPHRVPRRPQSSHDY</sequence>
<dbReference type="VEuPathDB" id="FungiDB:SDRG_03355"/>
<accession>T0QM45</accession>
<evidence type="ECO:0000256" key="1">
    <source>
        <dbReference type="SAM" id="MobiDB-lite"/>
    </source>
</evidence>
<dbReference type="RefSeq" id="XP_008607210.1">
    <property type="nucleotide sequence ID" value="XM_008608988.1"/>
</dbReference>
<reference evidence="2 3" key="1">
    <citation type="submission" date="2012-04" db="EMBL/GenBank/DDBJ databases">
        <title>The Genome Sequence of Saprolegnia declina VS20.</title>
        <authorList>
            <consortium name="The Broad Institute Genome Sequencing Platform"/>
            <person name="Russ C."/>
            <person name="Nusbaum C."/>
            <person name="Tyler B."/>
            <person name="van West P."/>
            <person name="Dieguez-Uribeondo J."/>
            <person name="de Bruijn I."/>
            <person name="Tripathy S."/>
            <person name="Jiang R."/>
            <person name="Young S.K."/>
            <person name="Zeng Q."/>
            <person name="Gargeya S."/>
            <person name="Fitzgerald M."/>
            <person name="Haas B."/>
            <person name="Abouelleil A."/>
            <person name="Alvarado L."/>
            <person name="Arachchi H.M."/>
            <person name="Berlin A."/>
            <person name="Chapman S.B."/>
            <person name="Goldberg J."/>
            <person name="Griggs A."/>
            <person name="Gujja S."/>
            <person name="Hansen M."/>
            <person name="Howarth C."/>
            <person name="Imamovic A."/>
            <person name="Larimer J."/>
            <person name="McCowen C."/>
            <person name="Montmayeur A."/>
            <person name="Murphy C."/>
            <person name="Neiman D."/>
            <person name="Pearson M."/>
            <person name="Priest M."/>
            <person name="Roberts A."/>
            <person name="Saif S."/>
            <person name="Shea T."/>
            <person name="Sisk P."/>
            <person name="Sykes S."/>
            <person name="Wortman J."/>
            <person name="Nusbaum C."/>
            <person name="Birren B."/>
        </authorList>
    </citation>
    <scope>NUCLEOTIDE SEQUENCE [LARGE SCALE GENOMIC DNA]</scope>
    <source>
        <strain evidence="2 3">VS20</strain>
    </source>
</reference>
<dbReference type="InParanoid" id="T0QM45"/>